<dbReference type="PRINTS" id="PR00081">
    <property type="entry name" value="GDHRDH"/>
</dbReference>
<evidence type="ECO:0000256" key="1">
    <source>
        <dbReference type="ARBA" id="ARBA00006484"/>
    </source>
</evidence>
<keyword evidence="2" id="KW-0560">Oxidoreductase</keyword>
<dbReference type="PROSITE" id="PS00061">
    <property type="entry name" value="ADH_SHORT"/>
    <property type="match status" value="1"/>
</dbReference>
<evidence type="ECO:0000256" key="2">
    <source>
        <dbReference type="ARBA" id="ARBA00023002"/>
    </source>
</evidence>
<evidence type="ECO:0008006" key="6">
    <source>
        <dbReference type="Google" id="ProtNLM"/>
    </source>
</evidence>
<dbReference type="FunFam" id="3.40.50.720:FF:000047">
    <property type="entry name" value="NADP-dependent L-serine/L-allo-threonine dehydrogenase"/>
    <property type="match status" value="1"/>
</dbReference>
<dbReference type="Gene3D" id="3.40.50.720">
    <property type="entry name" value="NAD(P)-binding Rossmann-like Domain"/>
    <property type="match status" value="1"/>
</dbReference>
<organism evidence="4 5">
    <name type="scientific">Alkalitalea saponilacus</name>
    <dbReference type="NCBI Taxonomy" id="889453"/>
    <lineage>
        <taxon>Bacteria</taxon>
        <taxon>Pseudomonadati</taxon>
        <taxon>Bacteroidota</taxon>
        <taxon>Bacteroidia</taxon>
        <taxon>Marinilabiliales</taxon>
        <taxon>Marinilabiliaceae</taxon>
        <taxon>Alkalitalea</taxon>
    </lineage>
</organism>
<dbReference type="InterPro" id="IPR002347">
    <property type="entry name" value="SDR_fam"/>
</dbReference>
<keyword evidence="5" id="KW-1185">Reference proteome</keyword>
<dbReference type="SUPFAM" id="SSF51735">
    <property type="entry name" value="NAD(P)-binding Rossmann-fold domains"/>
    <property type="match status" value="1"/>
</dbReference>
<dbReference type="AlphaFoldDB" id="A0A1T5C8W9"/>
<dbReference type="Pfam" id="PF00106">
    <property type="entry name" value="adh_short"/>
    <property type="match status" value="1"/>
</dbReference>
<accession>A0A1T5C8W9</accession>
<dbReference type="STRING" id="889453.SAMN03080601_00716"/>
<sequence>MRKRALVTGATSGIGEATTIKLADLGYNLIITGRRKERLTALQKKLEPKGVSITILAFDIRQKQEVDDAWNHLSAEELKIDILVNNAGLASGLDPIHNGSLDDWEAMIDTNLKGLLYISRLVSPGMVDRKSGHIINVSSIAGVEVYANGNVYCASKHAVQALTKGMRIDLLPYNIKVSSISPGMVDTEFSIVRFHGDKKKADDVYKGLTPLYANDVADAIEFIVTRPPHVNVNDMLLMPTNQASAAYVHRNNEERD</sequence>
<evidence type="ECO:0000256" key="3">
    <source>
        <dbReference type="RuleBase" id="RU000363"/>
    </source>
</evidence>
<protein>
    <recommendedName>
        <fullName evidence="6">NADP-dependent 3-hydroxy acid dehydrogenase YdfG</fullName>
    </recommendedName>
</protein>
<dbReference type="InterPro" id="IPR036291">
    <property type="entry name" value="NAD(P)-bd_dom_sf"/>
</dbReference>
<name>A0A1T5C8W9_9BACT</name>
<gene>
    <name evidence="4" type="ORF">SAMN03080601_00716</name>
</gene>
<dbReference type="OrthoDB" id="9775296at2"/>
<dbReference type="Proteomes" id="UP000191055">
    <property type="component" value="Unassembled WGS sequence"/>
</dbReference>
<dbReference type="PANTHER" id="PTHR42901:SF1">
    <property type="entry name" value="ALCOHOL DEHYDROGENASE"/>
    <property type="match status" value="1"/>
</dbReference>
<dbReference type="RefSeq" id="WP_079556515.1">
    <property type="nucleotide sequence ID" value="NZ_CP021904.1"/>
</dbReference>
<dbReference type="KEGG" id="asx:CDL62_11830"/>
<evidence type="ECO:0000313" key="4">
    <source>
        <dbReference type="EMBL" id="SKB55849.1"/>
    </source>
</evidence>
<dbReference type="PRINTS" id="PR00080">
    <property type="entry name" value="SDRFAMILY"/>
</dbReference>
<comment type="similarity">
    <text evidence="1 3">Belongs to the short-chain dehydrogenases/reductases (SDR) family.</text>
</comment>
<reference evidence="4 5" key="1">
    <citation type="submission" date="2017-02" db="EMBL/GenBank/DDBJ databases">
        <authorList>
            <person name="Peterson S.W."/>
        </authorList>
    </citation>
    <scope>NUCLEOTIDE SEQUENCE [LARGE SCALE GENOMIC DNA]</scope>
    <source>
        <strain evidence="4 5">DSM 24412</strain>
    </source>
</reference>
<proteinExistence type="inferred from homology"/>
<dbReference type="InterPro" id="IPR020904">
    <property type="entry name" value="Sc_DH/Rdtase_CS"/>
</dbReference>
<dbReference type="EMBL" id="FUYV01000003">
    <property type="protein sequence ID" value="SKB55849.1"/>
    <property type="molecule type" value="Genomic_DNA"/>
</dbReference>
<evidence type="ECO:0000313" key="5">
    <source>
        <dbReference type="Proteomes" id="UP000191055"/>
    </source>
</evidence>
<dbReference type="PANTHER" id="PTHR42901">
    <property type="entry name" value="ALCOHOL DEHYDROGENASE"/>
    <property type="match status" value="1"/>
</dbReference>
<dbReference type="GO" id="GO:0016616">
    <property type="term" value="F:oxidoreductase activity, acting on the CH-OH group of donors, NAD or NADP as acceptor"/>
    <property type="evidence" value="ECO:0007669"/>
    <property type="project" value="UniProtKB-ARBA"/>
</dbReference>